<evidence type="ECO:0000313" key="1">
    <source>
        <dbReference type="EMBL" id="GAI40208.1"/>
    </source>
</evidence>
<dbReference type="AlphaFoldDB" id="X1N9B0"/>
<accession>X1N9B0</accession>
<proteinExistence type="predicted"/>
<dbReference type="EMBL" id="BARV01031663">
    <property type="protein sequence ID" value="GAI40208.1"/>
    <property type="molecule type" value="Genomic_DNA"/>
</dbReference>
<comment type="caution">
    <text evidence="1">The sequence shown here is derived from an EMBL/GenBank/DDBJ whole genome shotgun (WGS) entry which is preliminary data.</text>
</comment>
<evidence type="ECO:0008006" key="2">
    <source>
        <dbReference type="Google" id="ProtNLM"/>
    </source>
</evidence>
<gene>
    <name evidence="1" type="ORF">S06H3_50069</name>
</gene>
<reference evidence="1" key="1">
    <citation type="journal article" date="2014" name="Front. Microbiol.">
        <title>High frequency of phylogenetically diverse reductive dehalogenase-homologous genes in deep subseafloor sedimentary metagenomes.</title>
        <authorList>
            <person name="Kawai M."/>
            <person name="Futagami T."/>
            <person name="Toyoda A."/>
            <person name="Takaki Y."/>
            <person name="Nishi S."/>
            <person name="Hori S."/>
            <person name="Arai W."/>
            <person name="Tsubouchi T."/>
            <person name="Morono Y."/>
            <person name="Uchiyama I."/>
            <person name="Ito T."/>
            <person name="Fujiyama A."/>
            <person name="Inagaki F."/>
            <person name="Takami H."/>
        </authorList>
    </citation>
    <scope>NUCLEOTIDE SEQUENCE</scope>
    <source>
        <strain evidence="1">Expedition CK06-06</strain>
    </source>
</reference>
<protein>
    <recommendedName>
        <fullName evidence="2">Ribbon-helix-helix protein CopG domain-containing protein</fullName>
    </recommendedName>
</protein>
<sequence>MVDKSKKTRVSLTLTFPYVAVLDILVEKGLFLDRQDVCREGLRDLFKKHGLALNLGLVPDIP</sequence>
<name>X1N9B0_9ZZZZ</name>
<organism evidence="1">
    <name type="scientific">marine sediment metagenome</name>
    <dbReference type="NCBI Taxonomy" id="412755"/>
    <lineage>
        <taxon>unclassified sequences</taxon>
        <taxon>metagenomes</taxon>
        <taxon>ecological metagenomes</taxon>
    </lineage>
</organism>